<evidence type="ECO:0000313" key="3">
    <source>
        <dbReference type="EMBL" id="CDK29953.1"/>
    </source>
</evidence>
<reference evidence="3" key="2">
    <citation type="submission" date="2014-02" db="EMBL/GenBank/DDBJ databases">
        <title>Complete DNA sequence of /Kuraishia capsulata/ illustrates novel genomic features among budding yeasts (/Saccharomycotina/).</title>
        <authorList>
            <person name="Morales L."/>
            <person name="Noel B."/>
            <person name="Porcel B."/>
            <person name="Marcet-Houben M."/>
            <person name="Hullo M-F."/>
            <person name="Sacerdot C."/>
            <person name="Tekaia F."/>
            <person name="Leh-Louis V."/>
            <person name="Despons L."/>
            <person name="Khanna V."/>
            <person name="Aury J-M."/>
            <person name="Barbe V."/>
            <person name="Couloux A."/>
            <person name="Labadie K."/>
            <person name="Pelletier E."/>
            <person name="Souciet J-L."/>
            <person name="Boekhout T."/>
            <person name="Gabaldon T."/>
            <person name="Wincker P."/>
            <person name="Dujon B."/>
        </authorList>
    </citation>
    <scope>NUCLEOTIDE SEQUENCE</scope>
    <source>
        <strain evidence="3">CBS 1993</strain>
    </source>
</reference>
<name>W6MTW5_9ASCO</name>
<dbReference type="OrthoDB" id="7722975at2759"/>
<dbReference type="EMBL" id="HG793131">
    <property type="protein sequence ID" value="CDK29953.1"/>
    <property type="molecule type" value="Genomic_DNA"/>
</dbReference>
<dbReference type="InterPro" id="IPR006179">
    <property type="entry name" value="5_nucleotidase/apyrase"/>
</dbReference>
<organism evidence="3 4">
    <name type="scientific">Kuraishia capsulata CBS 1993</name>
    <dbReference type="NCBI Taxonomy" id="1382522"/>
    <lineage>
        <taxon>Eukaryota</taxon>
        <taxon>Fungi</taxon>
        <taxon>Dikarya</taxon>
        <taxon>Ascomycota</taxon>
        <taxon>Saccharomycotina</taxon>
        <taxon>Pichiomycetes</taxon>
        <taxon>Pichiales</taxon>
        <taxon>Pichiaceae</taxon>
        <taxon>Kuraishia</taxon>
    </lineage>
</organism>
<feature type="signal peptide" evidence="1">
    <location>
        <begin position="1"/>
        <end position="19"/>
    </location>
</feature>
<dbReference type="Pfam" id="PF21953">
    <property type="entry name" value="NadN_nucleosid_C"/>
    <property type="match status" value="1"/>
</dbReference>
<dbReference type="GO" id="GO:0019677">
    <property type="term" value="P:NAD+ catabolic process"/>
    <property type="evidence" value="ECO:0007669"/>
    <property type="project" value="EnsemblFungi"/>
</dbReference>
<dbReference type="RefSeq" id="XP_022461934.1">
    <property type="nucleotide sequence ID" value="XM_022604229.1"/>
</dbReference>
<dbReference type="InterPro" id="IPR036907">
    <property type="entry name" value="5'-Nucleotdase_C_sf"/>
</dbReference>
<evidence type="ECO:0000259" key="2">
    <source>
        <dbReference type="Pfam" id="PF21953"/>
    </source>
</evidence>
<dbReference type="InterPro" id="IPR029052">
    <property type="entry name" value="Metallo-depent_PP-like"/>
</dbReference>
<dbReference type="HOGENOM" id="CLU_019028_0_0_1"/>
<feature type="chain" id="PRO_5004880775" description="Putative 5'-nucleotidase C-terminal domain-containing protein" evidence="1">
    <location>
        <begin position="20"/>
        <end position="704"/>
    </location>
</feature>
<dbReference type="Gene3D" id="3.60.21.10">
    <property type="match status" value="1"/>
</dbReference>
<dbReference type="InterPro" id="IPR014485">
    <property type="entry name" value="Pesterase_C1039"/>
</dbReference>
<feature type="domain" description="Putative 5'-nucleotidase C-terminal" evidence="2">
    <location>
        <begin position="411"/>
        <end position="658"/>
    </location>
</feature>
<evidence type="ECO:0000256" key="1">
    <source>
        <dbReference type="SAM" id="SignalP"/>
    </source>
</evidence>
<dbReference type="GeneID" id="34523322"/>
<dbReference type="Gene3D" id="3.90.780.10">
    <property type="entry name" value="5'-Nucleotidase, C-terminal domain"/>
    <property type="match status" value="2"/>
</dbReference>
<proteinExistence type="predicted"/>
<dbReference type="SUPFAM" id="SSF56300">
    <property type="entry name" value="Metallo-dependent phosphatases"/>
    <property type="match status" value="1"/>
</dbReference>
<reference evidence="3" key="1">
    <citation type="submission" date="2013-12" db="EMBL/GenBank/DDBJ databases">
        <authorList>
            <person name="Genoscope - CEA"/>
        </authorList>
    </citation>
    <scope>NUCLEOTIDE SEQUENCE</scope>
    <source>
        <strain evidence="3">CBS 1993</strain>
    </source>
</reference>
<gene>
    <name evidence="3" type="ORF">KUCA_T00005947001</name>
</gene>
<dbReference type="STRING" id="1382522.W6MTW5"/>
<evidence type="ECO:0000313" key="4">
    <source>
        <dbReference type="Proteomes" id="UP000019384"/>
    </source>
</evidence>
<keyword evidence="4" id="KW-1185">Reference proteome</keyword>
<dbReference type="PIRSF" id="PIRSF017316">
    <property type="entry name" value="Pesterase_C1039"/>
    <property type="match status" value="1"/>
</dbReference>
<dbReference type="Proteomes" id="UP000019384">
    <property type="component" value="Unassembled WGS sequence"/>
</dbReference>
<protein>
    <recommendedName>
        <fullName evidence="2">Putative 5'-nucleotidase C-terminal domain-containing protein</fullName>
    </recommendedName>
</protein>
<sequence>MITLLQVVSLVFVATLILANLSNSFGASDKASENIPQHPYLSHYREIETRQQLHSKFPNFNDQVTPLNWGRLNFLHTTDTHGWYAGHINQRQYSSDWGDYISFASHLHQKADLLGVDLLLVDTGDKHDGNGLSDLTVPNGVFSNKIFMYQDYDLVTVGNHELYVENISAFEFETVISHFGERFVSTNVEFLLEDEFVPFGNRSRTFITKNQGLKVFSLAFLFDFRYGANSKVKVTPIADIVTQSWFLELLQLNKEQSPDVVVVFGHIPVSHDWKELELLHSTLRSFFPSTVIQYFGGHSHIRDFAIYDERSTGLQSGRYCETVGFLSLGSLKSYEVEHDNSIQHYFGANDWIENHVSRSYIDFNLHSFMFHSNISSIEDFNTDYGLNVSNEICKYGVELGISKSYGYVKKNYYLEGAPYPSDNSLLSLLERDILTRLRPKVHGDSSRLVTNNSRIILINTGSIRYDLYKGEFTENSKYVVSPFQNKWKVIPGVPKPVAFQIMPILNNRTYILQESAERAASSASVSEPDFTQLQSPYQFSLYSKSMSDSSTEGTLTRGALAKQKPFLPDDEQQKVGHWLDYFTWKSMSYGYVTRDDLGTGGDDTLHKPLPYHPVPNVIQSYEKTYNSTVGYLLDVIMGDSHDELVDVVYYDFIEPYILFALKQIEGDTESYAGYLEKITMYNDHSDEYNVGELLAGYVREQHGY</sequence>
<dbReference type="PANTHER" id="PTHR11575">
    <property type="entry name" value="5'-NUCLEOTIDASE-RELATED"/>
    <property type="match status" value="1"/>
</dbReference>
<dbReference type="GO" id="GO:0005576">
    <property type="term" value="C:extracellular region"/>
    <property type="evidence" value="ECO:0007669"/>
    <property type="project" value="EnsemblFungi"/>
</dbReference>
<dbReference type="SUPFAM" id="SSF55816">
    <property type="entry name" value="5'-nucleotidase (syn. UDP-sugar hydrolase), C-terminal domain"/>
    <property type="match status" value="1"/>
</dbReference>
<dbReference type="AlphaFoldDB" id="W6MTW5"/>
<dbReference type="InterPro" id="IPR053828">
    <property type="entry name" value="Nucleosidase_C"/>
</dbReference>
<dbReference type="GO" id="GO:0005829">
    <property type="term" value="C:cytosol"/>
    <property type="evidence" value="ECO:0007669"/>
    <property type="project" value="EnsemblFungi"/>
</dbReference>
<dbReference type="PANTHER" id="PTHR11575:SF22">
    <property type="entry name" value="ADL392WP"/>
    <property type="match status" value="1"/>
</dbReference>
<accession>W6MTW5</accession>
<keyword evidence="1" id="KW-0732">Signal</keyword>
<dbReference type="GO" id="GO:0016787">
    <property type="term" value="F:hydrolase activity"/>
    <property type="evidence" value="ECO:0007669"/>
    <property type="project" value="InterPro"/>
</dbReference>